<keyword evidence="2 6" id="KW-0808">Transferase</keyword>
<name>A0A542XHD9_SALAC</name>
<dbReference type="PANTHER" id="PTHR45947:SF3">
    <property type="entry name" value="SULFOQUINOVOSYL TRANSFERASE SQD2"/>
    <property type="match status" value="1"/>
</dbReference>
<evidence type="ECO:0000259" key="3">
    <source>
        <dbReference type="Pfam" id="PF00534"/>
    </source>
</evidence>
<dbReference type="EMBL" id="BOQM01000023">
    <property type="protein sequence ID" value="GIM86352.1"/>
    <property type="molecule type" value="Genomic_DNA"/>
</dbReference>
<feature type="domain" description="Glycosyl transferase family 1" evidence="3">
    <location>
        <begin position="199"/>
        <end position="346"/>
    </location>
</feature>
<dbReference type="GO" id="GO:1901137">
    <property type="term" value="P:carbohydrate derivative biosynthetic process"/>
    <property type="evidence" value="ECO:0007669"/>
    <property type="project" value="UniProtKB-ARBA"/>
</dbReference>
<evidence type="ECO:0000313" key="5">
    <source>
        <dbReference type="EMBL" id="GIM86352.1"/>
    </source>
</evidence>
<dbReference type="InterPro" id="IPR050194">
    <property type="entry name" value="Glycosyltransferase_grp1"/>
</dbReference>
<evidence type="ECO:0000259" key="4">
    <source>
        <dbReference type="Pfam" id="PF13439"/>
    </source>
</evidence>
<protein>
    <submittedName>
        <fullName evidence="5">GDP-mannose-dependent alpha-mannosyltransferase</fullName>
    </submittedName>
    <submittedName>
        <fullName evidence="6">Phosphatidylinositol alpha 1,6-mannosyltransferase</fullName>
    </submittedName>
</protein>
<keyword evidence="1 6" id="KW-0328">Glycosyltransferase</keyword>
<proteinExistence type="predicted"/>
<organism evidence="6 7">
    <name type="scientific">Salinispora arenicola</name>
    <dbReference type="NCBI Taxonomy" id="168697"/>
    <lineage>
        <taxon>Bacteria</taxon>
        <taxon>Bacillati</taxon>
        <taxon>Actinomycetota</taxon>
        <taxon>Actinomycetes</taxon>
        <taxon>Micromonosporales</taxon>
        <taxon>Micromonosporaceae</taxon>
        <taxon>Salinispora</taxon>
    </lineage>
</organism>
<reference evidence="6 7" key="1">
    <citation type="submission" date="2019-06" db="EMBL/GenBank/DDBJ databases">
        <title>Sequencing the genomes of 1000 actinobacteria strains.</title>
        <authorList>
            <person name="Klenk H.-P."/>
        </authorList>
    </citation>
    <scope>NUCLEOTIDE SEQUENCE [LARGE SCALE GENOMIC DNA]</scope>
    <source>
        <strain evidence="6 7">DSM 44819</strain>
    </source>
</reference>
<feature type="domain" description="Glycosyltransferase subfamily 4-like N-terminal" evidence="4">
    <location>
        <begin position="14"/>
        <end position="184"/>
    </location>
</feature>
<dbReference type="Gene3D" id="3.40.50.2000">
    <property type="entry name" value="Glycogen Phosphorylase B"/>
    <property type="match status" value="2"/>
</dbReference>
<dbReference type="Pfam" id="PF13439">
    <property type="entry name" value="Glyco_transf_4"/>
    <property type="match status" value="1"/>
</dbReference>
<dbReference type="SUPFAM" id="SSF53756">
    <property type="entry name" value="UDP-Glycosyltransferase/glycogen phosphorylase"/>
    <property type="match status" value="1"/>
</dbReference>
<dbReference type="Pfam" id="PF00534">
    <property type="entry name" value="Glycos_transf_1"/>
    <property type="match status" value="1"/>
</dbReference>
<evidence type="ECO:0000256" key="2">
    <source>
        <dbReference type="ARBA" id="ARBA00022679"/>
    </source>
</evidence>
<reference evidence="5 8" key="2">
    <citation type="submission" date="2021-03" db="EMBL/GenBank/DDBJ databases">
        <title>Whole genome shotgun sequence of Salinispora arenicola NBRC 105043.</title>
        <authorList>
            <person name="Komaki H."/>
            <person name="Tamura T."/>
        </authorList>
    </citation>
    <scope>NUCLEOTIDE SEQUENCE [LARGE SCALE GENOMIC DNA]</scope>
    <source>
        <strain evidence="5 8">NBRC 105043</strain>
    </source>
</reference>
<dbReference type="InterPro" id="IPR001296">
    <property type="entry name" value="Glyco_trans_1"/>
</dbReference>
<dbReference type="CDD" id="cd03814">
    <property type="entry name" value="GT4-like"/>
    <property type="match status" value="1"/>
</dbReference>
<dbReference type="Proteomes" id="UP000677457">
    <property type="component" value="Unassembled WGS sequence"/>
</dbReference>
<evidence type="ECO:0000313" key="6">
    <source>
        <dbReference type="EMBL" id="TQL35220.1"/>
    </source>
</evidence>
<evidence type="ECO:0000313" key="7">
    <source>
        <dbReference type="Proteomes" id="UP000315983"/>
    </source>
</evidence>
<dbReference type="InterPro" id="IPR028098">
    <property type="entry name" value="Glyco_trans_4-like_N"/>
</dbReference>
<dbReference type="GO" id="GO:0016758">
    <property type="term" value="F:hexosyltransferase activity"/>
    <property type="evidence" value="ECO:0007669"/>
    <property type="project" value="TreeGrafter"/>
</dbReference>
<evidence type="ECO:0000313" key="8">
    <source>
        <dbReference type="Proteomes" id="UP000677457"/>
    </source>
</evidence>
<dbReference type="GeneID" id="93769615"/>
<gene>
    <name evidence="6" type="ORF">FB564_0251</name>
    <name evidence="5" type="ORF">Sar04_30880</name>
</gene>
<comment type="caution">
    <text evidence="6">The sequence shown here is derived from an EMBL/GenBank/DDBJ whole genome shotgun (WGS) entry which is preliminary data.</text>
</comment>
<keyword evidence="8" id="KW-1185">Reference proteome</keyword>
<evidence type="ECO:0000256" key="1">
    <source>
        <dbReference type="ARBA" id="ARBA00022676"/>
    </source>
</evidence>
<sequence>MRIAIVTESFPPDVNGVAHSVVRAAEHLVARGHEPVVIAPAPGGARRHESNRHSYPVVRIPSVPLPRYQGFRLGVPTQAQLTGALLSCAPDIVHLASPFVLGARAATLAARHDLPTVAVYQTDVASYARAYRVGWGEAAVWRWIREIHNSAQRTLAPSTRAAADLVANGVQRIWLWRRGIDGERFQPAKRCAALHRALAPGGELLVGYVGRLAPEKRVDLLEATTRLPGVRVVVVGDGPDRRRLERSLPGAAFLGVQHGEDLARLYASLDVFAHTGPHETFGQTIQEALASGVPVVAPAAGGPVDLVKSGVTGTLVPPGDAGALADAVRVLATDGARRQAYAAAARAAVIRRSWTAVGDELIGHYRAVLRSGASALDLPAAS</sequence>
<dbReference type="AlphaFoldDB" id="A0A542XHD9"/>
<dbReference type="PANTHER" id="PTHR45947">
    <property type="entry name" value="SULFOQUINOVOSYL TRANSFERASE SQD2"/>
    <property type="match status" value="1"/>
</dbReference>
<dbReference type="RefSeq" id="WP_018801820.1">
    <property type="nucleotide sequence ID" value="NZ_BOQM01000023.1"/>
</dbReference>
<accession>A0A542XHD9</accession>
<dbReference type="Proteomes" id="UP000315983">
    <property type="component" value="Unassembled WGS sequence"/>
</dbReference>
<dbReference type="EMBL" id="VFOL01000001">
    <property type="protein sequence ID" value="TQL35220.1"/>
    <property type="molecule type" value="Genomic_DNA"/>
</dbReference>